<dbReference type="GO" id="GO:0003824">
    <property type="term" value="F:catalytic activity"/>
    <property type="evidence" value="ECO:0007669"/>
    <property type="project" value="InterPro"/>
</dbReference>
<dbReference type="InterPro" id="IPR005135">
    <property type="entry name" value="Endo/exonuclease/phosphatase"/>
</dbReference>
<proteinExistence type="predicted"/>
<dbReference type="AlphaFoldDB" id="A0A2H3B9V6"/>
<feature type="domain" description="Endonuclease/exonuclease/phosphatase" evidence="2">
    <location>
        <begin position="548"/>
        <end position="785"/>
    </location>
</feature>
<feature type="non-terminal residue" evidence="3">
    <location>
        <position position="833"/>
    </location>
</feature>
<evidence type="ECO:0000313" key="4">
    <source>
        <dbReference type="Proteomes" id="UP000218334"/>
    </source>
</evidence>
<feature type="compositionally biased region" description="Low complexity" evidence="1">
    <location>
        <begin position="391"/>
        <end position="404"/>
    </location>
</feature>
<evidence type="ECO:0000313" key="3">
    <source>
        <dbReference type="EMBL" id="PBK67635.1"/>
    </source>
</evidence>
<dbReference type="EMBL" id="KZ293435">
    <property type="protein sequence ID" value="PBK67635.1"/>
    <property type="molecule type" value="Genomic_DNA"/>
</dbReference>
<organism evidence="3 4">
    <name type="scientific">Armillaria solidipes</name>
    <dbReference type="NCBI Taxonomy" id="1076256"/>
    <lineage>
        <taxon>Eukaryota</taxon>
        <taxon>Fungi</taxon>
        <taxon>Dikarya</taxon>
        <taxon>Basidiomycota</taxon>
        <taxon>Agaricomycotina</taxon>
        <taxon>Agaricomycetes</taxon>
        <taxon>Agaricomycetidae</taxon>
        <taxon>Agaricales</taxon>
        <taxon>Marasmiineae</taxon>
        <taxon>Physalacriaceae</taxon>
        <taxon>Armillaria</taxon>
    </lineage>
</organism>
<protein>
    <recommendedName>
        <fullName evidence="2">Endonuclease/exonuclease/phosphatase domain-containing protein</fullName>
    </recommendedName>
</protein>
<keyword evidence="4" id="KW-1185">Reference proteome</keyword>
<feature type="compositionally biased region" description="Low complexity" evidence="1">
    <location>
        <begin position="93"/>
        <end position="107"/>
    </location>
</feature>
<feature type="compositionally biased region" description="Pro residues" evidence="1">
    <location>
        <begin position="405"/>
        <end position="419"/>
    </location>
</feature>
<accession>A0A2H3B9V6</accession>
<feature type="region of interest" description="Disordered" evidence="1">
    <location>
        <begin position="329"/>
        <end position="419"/>
    </location>
</feature>
<feature type="compositionally biased region" description="Pro residues" evidence="1">
    <location>
        <begin position="72"/>
        <end position="83"/>
    </location>
</feature>
<dbReference type="PANTHER" id="PTHR48148">
    <property type="entry name" value="KERATINOCYTE PROLINE-RICH PROTEIN"/>
    <property type="match status" value="1"/>
</dbReference>
<evidence type="ECO:0000256" key="1">
    <source>
        <dbReference type="SAM" id="MobiDB-lite"/>
    </source>
</evidence>
<feature type="region of interest" description="Disordered" evidence="1">
    <location>
        <begin position="72"/>
        <end position="142"/>
    </location>
</feature>
<dbReference type="STRING" id="1076256.A0A2H3B9V6"/>
<dbReference type="Gene3D" id="3.60.10.10">
    <property type="entry name" value="Endonuclease/exonuclease/phosphatase"/>
    <property type="match status" value="1"/>
</dbReference>
<sequence length="833" mass="91570">MVPNHHHLRSAPPNSSPGCPLRRLWRAHRATVALLTLVLSRAAHQRDPGFHQRHYIITPIICLRHPLLLRPPPPAPPPAPPLSSPLSEDQEPSPKSIPAAPVPSSASRELRKQSSRTFNVRAEVANSPTPQPNPKDAKYTIPPDSPYPVLMSHIPGTSSTAKLEACAIHNTAIAASKAEARLSEKFDAIMKKIKVLETQQDHGSASLPREFLDCLTDALQILKDLHVEMLAVALPTDLIARLDELADASGTLLNLSPDPHMLQELFASSERVEDAVGRLETDRARLHGRLDKWHAWAVDHSRDMASLERDLNVKFGFITAAMDGLSSDIASMKGGNDNRPPLRSQVPSRRPRTESPDVEEVPPPKRSRTTSDSKPYTRGPFGNRVYRRPQTATATVVDSASVAPLPGPTPKTAVPPPPPPAPEPAVVYLGPVTWVSDASRYDGKALTGSVSALIQSHSAKPAIPSRITLHNCFYAILHFKEHRGPRLFVEKWLKGSVQGFKDVTTSTTYTPTGTVHPKAILAPRPSKDTISIVDHSINEEYSLSIRCWNIEGHLAVGLTHPAFIQDISNYDINIFQESHFVPGEEDIVPVPPGYKIVSIARPAPPRMDKPWGGVVALIRLSLECNMDTELSGPDRIVLRLPSALIFCPYILPVASSWRPWTDVHPWDDLNKALATAILLDLPIYMLGDLNGRIADRIAHPSHPKRSSVDPTWNERGNSILSLANLFDLVILNGVSSLGDNGMWTSFQGLSEDSRRSVIDYALCSASALSTVSSLSILPRLGWSDHEQLVLVIKSDSHHNPEHYHPKRPRSPLPTASELDRLLIQVIEYQPSPE</sequence>
<dbReference type="Proteomes" id="UP000218334">
    <property type="component" value="Unassembled WGS sequence"/>
</dbReference>
<dbReference type="Pfam" id="PF03372">
    <property type="entry name" value="Exo_endo_phos"/>
    <property type="match status" value="1"/>
</dbReference>
<gene>
    <name evidence="3" type="ORF">ARMSODRAFT_976410</name>
</gene>
<name>A0A2H3B9V6_9AGAR</name>
<dbReference type="SUPFAM" id="SSF56219">
    <property type="entry name" value="DNase I-like"/>
    <property type="match status" value="1"/>
</dbReference>
<evidence type="ECO:0000259" key="2">
    <source>
        <dbReference type="Pfam" id="PF03372"/>
    </source>
</evidence>
<reference evidence="4" key="1">
    <citation type="journal article" date="2017" name="Nat. Ecol. Evol.">
        <title>Genome expansion and lineage-specific genetic innovations in the forest pathogenic fungi Armillaria.</title>
        <authorList>
            <person name="Sipos G."/>
            <person name="Prasanna A.N."/>
            <person name="Walter M.C."/>
            <person name="O'Connor E."/>
            <person name="Balint B."/>
            <person name="Krizsan K."/>
            <person name="Kiss B."/>
            <person name="Hess J."/>
            <person name="Varga T."/>
            <person name="Slot J."/>
            <person name="Riley R."/>
            <person name="Boka B."/>
            <person name="Rigling D."/>
            <person name="Barry K."/>
            <person name="Lee J."/>
            <person name="Mihaltcheva S."/>
            <person name="LaButti K."/>
            <person name="Lipzen A."/>
            <person name="Waldron R."/>
            <person name="Moloney N.M."/>
            <person name="Sperisen C."/>
            <person name="Kredics L."/>
            <person name="Vagvoelgyi C."/>
            <person name="Patrignani A."/>
            <person name="Fitzpatrick D."/>
            <person name="Nagy I."/>
            <person name="Doyle S."/>
            <person name="Anderson J.B."/>
            <person name="Grigoriev I.V."/>
            <person name="Gueldener U."/>
            <person name="Muensterkoetter M."/>
            <person name="Nagy L.G."/>
        </authorList>
    </citation>
    <scope>NUCLEOTIDE SEQUENCE [LARGE SCALE GENOMIC DNA]</scope>
    <source>
        <strain evidence="4">28-4</strain>
    </source>
</reference>
<dbReference type="PANTHER" id="PTHR48148:SF2">
    <property type="entry name" value="PA14 DOMAIN-CONTAINING PROTEIN"/>
    <property type="match status" value="1"/>
</dbReference>
<dbReference type="InterPro" id="IPR036691">
    <property type="entry name" value="Endo/exonu/phosph_ase_sf"/>
</dbReference>